<dbReference type="PANTHER" id="PTHR30093:SF44">
    <property type="entry name" value="TYPE II SECRETION SYSTEM CORE PROTEIN G"/>
    <property type="match status" value="1"/>
</dbReference>
<dbReference type="AlphaFoldDB" id="A0A381DIF8"/>
<dbReference type="EMBL" id="UFVD01000001">
    <property type="protein sequence ID" value="SUX10483.1"/>
    <property type="molecule type" value="Genomic_DNA"/>
</dbReference>
<accession>A0A381DIF8</accession>
<evidence type="ECO:0000256" key="5">
    <source>
        <dbReference type="ARBA" id="ARBA00023136"/>
    </source>
</evidence>
<keyword evidence="2" id="KW-0488">Methylation</keyword>
<dbReference type="Gene3D" id="3.30.700.10">
    <property type="entry name" value="Glycoprotein, Type 4 Pilin"/>
    <property type="match status" value="1"/>
</dbReference>
<dbReference type="OrthoDB" id="5349145at2"/>
<comment type="subcellular location">
    <subcellularLocation>
        <location evidence="1">Membrane</location>
        <topology evidence="1">Single-pass membrane protein</topology>
    </subcellularLocation>
</comment>
<dbReference type="GeneID" id="93091117"/>
<dbReference type="Proteomes" id="UP000254920">
    <property type="component" value="Unassembled WGS sequence"/>
</dbReference>
<evidence type="ECO:0000313" key="7">
    <source>
        <dbReference type="Proteomes" id="UP000254920"/>
    </source>
</evidence>
<proteinExistence type="predicted"/>
<dbReference type="PROSITE" id="PS00409">
    <property type="entry name" value="PROKAR_NTER_METHYL"/>
    <property type="match status" value="1"/>
</dbReference>
<dbReference type="InterPro" id="IPR000983">
    <property type="entry name" value="Bac_GSPG_pilin"/>
</dbReference>
<evidence type="ECO:0000256" key="3">
    <source>
        <dbReference type="ARBA" id="ARBA00022692"/>
    </source>
</evidence>
<dbReference type="SUPFAM" id="SSF54523">
    <property type="entry name" value="Pili subunits"/>
    <property type="match status" value="1"/>
</dbReference>
<dbReference type="RefSeq" id="WP_089182887.1">
    <property type="nucleotide sequence ID" value="NZ_CP043427.1"/>
</dbReference>
<dbReference type="InterPro" id="IPR045584">
    <property type="entry name" value="Pilin-like"/>
</dbReference>
<keyword evidence="3" id="KW-0812">Transmembrane</keyword>
<dbReference type="PANTHER" id="PTHR30093">
    <property type="entry name" value="GENERAL SECRETION PATHWAY PROTEIN G"/>
    <property type="match status" value="1"/>
</dbReference>
<dbReference type="NCBIfam" id="TIGR02532">
    <property type="entry name" value="IV_pilin_GFxxxE"/>
    <property type="match status" value="1"/>
</dbReference>
<dbReference type="GO" id="GO:0015627">
    <property type="term" value="C:type II protein secretion system complex"/>
    <property type="evidence" value="ECO:0007669"/>
    <property type="project" value="InterPro"/>
</dbReference>
<keyword evidence="7" id="KW-1185">Reference proteome</keyword>
<protein>
    <submittedName>
        <fullName evidence="6">N- methylation</fullName>
    </submittedName>
</protein>
<dbReference type="GO" id="GO:0016020">
    <property type="term" value="C:membrane"/>
    <property type="evidence" value="ECO:0007669"/>
    <property type="project" value="UniProtKB-SubCell"/>
</dbReference>
<evidence type="ECO:0000256" key="1">
    <source>
        <dbReference type="ARBA" id="ARBA00004167"/>
    </source>
</evidence>
<sequence>MKKGFSLIELIFVIVILGILAGVAVPRLTATRDDAQIAKLKSDVAAIQSGLTLERSTRMMRGDMSWPAALNTKKDNTGAEKDCGSPFCAVTQNAIKGAWNTNDGLKYEFKFNKSTTLNFVYDKDNGTFDCSDEKCKGYLH</sequence>
<name>A0A381DIF8_9BACT</name>
<dbReference type="PRINTS" id="PR00813">
    <property type="entry name" value="BCTERIALGSPG"/>
</dbReference>
<reference evidence="6 7" key="1">
    <citation type="submission" date="2018-06" db="EMBL/GenBank/DDBJ databases">
        <authorList>
            <consortium name="Pathogen Informatics"/>
            <person name="Doyle S."/>
        </authorList>
    </citation>
    <scope>NUCLEOTIDE SEQUENCE [LARGE SCALE GENOMIC DNA]</scope>
    <source>
        <strain evidence="6 7">NCTC12475</strain>
    </source>
</reference>
<evidence type="ECO:0000256" key="4">
    <source>
        <dbReference type="ARBA" id="ARBA00022989"/>
    </source>
</evidence>
<dbReference type="Pfam" id="PF07963">
    <property type="entry name" value="N_methyl"/>
    <property type="match status" value="1"/>
</dbReference>
<evidence type="ECO:0000313" key="6">
    <source>
        <dbReference type="EMBL" id="SUX10483.1"/>
    </source>
</evidence>
<evidence type="ECO:0000256" key="2">
    <source>
        <dbReference type="ARBA" id="ARBA00022481"/>
    </source>
</evidence>
<dbReference type="GO" id="GO:0015628">
    <property type="term" value="P:protein secretion by the type II secretion system"/>
    <property type="evidence" value="ECO:0007669"/>
    <property type="project" value="InterPro"/>
</dbReference>
<organism evidence="6 7">
    <name type="scientific">Campylobacter sputorum subsp. sputorum</name>
    <dbReference type="NCBI Taxonomy" id="32024"/>
    <lineage>
        <taxon>Bacteria</taxon>
        <taxon>Pseudomonadati</taxon>
        <taxon>Campylobacterota</taxon>
        <taxon>Epsilonproteobacteria</taxon>
        <taxon>Campylobacterales</taxon>
        <taxon>Campylobacteraceae</taxon>
        <taxon>Campylobacter</taxon>
    </lineage>
</organism>
<dbReference type="STRING" id="32024.GCA_000788295_00978"/>
<keyword evidence="5" id="KW-0472">Membrane</keyword>
<gene>
    <name evidence="6" type="primary">xcpT</name>
    <name evidence="6" type="ORF">NCTC12475_00680</name>
</gene>
<keyword evidence="4" id="KW-1133">Transmembrane helix</keyword>
<dbReference type="InterPro" id="IPR012902">
    <property type="entry name" value="N_methyl_site"/>
</dbReference>